<feature type="region of interest" description="Disordered" evidence="1">
    <location>
        <begin position="26"/>
        <end position="104"/>
    </location>
</feature>
<accession>A0A6I6EV65</accession>
<evidence type="ECO:0000313" key="4">
    <source>
        <dbReference type="EMBL" id="QGU88472.1"/>
    </source>
</evidence>
<evidence type="ECO:0000256" key="3">
    <source>
        <dbReference type="SAM" id="SignalP"/>
    </source>
</evidence>
<sequence>MKNTALTLIIGLFTAGSLFSSFSYADGPGNGPDQPRYQSGGHNSRGDSPHGRDDRHDDRDHRDHGNPGGRGHDDRGRYDDRDHFAWNGHDFRRGHPAPERYRGDDYRVNDWRDRGLDEPPRGEHWAYVDGNYVLIAAATGVITSIILGNVLGHR</sequence>
<name>A0A6I6EV65_9GAMM</name>
<evidence type="ECO:0000256" key="2">
    <source>
        <dbReference type="SAM" id="Phobius"/>
    </source>
</evidence>
<keyword evidence="2" id="KW-0472">Membrane</keyword>
<evidence type="ECO:0008006" key="6">
    <source>
        <dbReference type="Google" id="ProtNLM"/>
    </source>
</evidence>
<feature type="chain" id="PRO_5026161856" description="RcnB family protein" evidence="3">
    <location>
        <begin position="26"/>
        <end position="154"/>
    </location>
</feature>
<feature type="signal peptide" evidence="3">
    <location>
        <begin position="1"/>
        <end position="25"/>
    </location>
</feature>
<reference evidence="4 5" key="1">
    <citation type="submission" date="2019-12" db="EMBL/GenBank/DDBJ databases">
        <title>Erwinia sp. nov., isolated from droppings of birds in the Qinghai-Tiebt plateau of China.</title>
        <authorList>
            <person name="Ge Y."/>
        </authorList>
    </citation>
    <scope>NUCLEOTIDE SEQUENCE [LARGE SCALE GENOMIC DNA]</scope>
    <source>
        <strain evidence="4 5">J780</strain>
    </source>
</reference>
<dbReference type="Gene3D" id="3.10.450.160">
    <property type="entry name" value="inner membrane protein cigr"/>
    <property type="match status" value="1"/>
</dbReference>
<dbReference type="RefSeq" id="WP_156287770.1">
    <property type="nucleotide sequence ID" value="NZ_CP046509.1"/>
</dbReference>
<protein>
    <recommendedName>
        <fullName evidence="6">RcnB family protein</fullName>
    </recommendedName>
</protein>
<gene>
    <name evidence="4" type="ORF">GN242_15155</name>
</gene>
<dbReference type="Proteomes" id="UP000424752">
    <property type="component" value="Chromosome"/>
</dbReference>
<feature type="transmembrane region" description="Helical" evidence="2">
    <location>
        <begin position="132"/>
        <end position="152"/>
    </location>
</feature>
<dbReference type="EMBL" id="CP046509">
    <property type="protein sequence ID" value="QGU88472.1"/>
    <property type="molecule type" value="Genomic_DNA"/>
</dbReference>
<keyword evidence="2" id="KW-0812">Transmembrane</keyword>
<dbReference type="Pfam" id="PF11776">
    <property type="entry name" value="RcnB"/>
    <property type="match status" value="1"/>
</dbReference>
<evidence type="ECO:0000256" key="1">
    <source>
        <dbReference type="SAM" id="MobiDB-lite"/>
    </source>
</evidence>
<dbReference type="InterPro" id="IPR024572">
    <property type="entry name" value="RcnB"/>
</dbReference>
<dbReference type="AlphaFoldDB" id="A0A6I6EV65"/>
<keyword evidence="2" id="KW-1133">Transmembrane helix</keyword>
<feature type="compositionally biased region" description="Basic and acidic residues" evidence="1">
    <location>
        <begin position="44"/>
        <end position="104"/>
    </location>
</feature>
<proteinExistence type="predicted"/>
<keyword evidence="3" id="KW-0732">Signal</keyword>
<evidence type="ECO:0000313" key="5">
    <source>
        <dbReference type="Proteomes" id="UP000424752"/>
    </source>
</evidence>
<dbReference type="KEGG" id="erwi:GN242_15155"/>
<organism evidence="4 5">
    <name type="scientific">Erwinia sorbitola</name>
    <dbReference type="NCBI Taxonomy" id="2681984"/>
    <lineage>
        <taxon>Bacteria</taxon>
        <taxon>Pseudomonadati</taxon>
        <taxon>Pseudomonadota</taxon>
        <taxon>Gammaproteobacteria</taxon>
        <taxon>Enterobacterales</taxon>
        <taxon>Erwiniaceae</taxon>
        <taxon>Erwinia</taxon>
    </lineage>
</organism>